<dbReference type="EMBL" id="SPHZ02000002">
    <property type="protein sequence ID" value="KAF0929802.1"/>
    <property type="molecule type" value="Genomic_DNA"/>
</dbReference>
<organism evidence="2 3">
    <name type="scientific">Oryza meyeriana var. granulata</name>
    <dbReference type="NCBI Taxonomy" id="110450"/>
    <lineage>
        <taxon>Eukaryota</taxon>
        <taxon>Viridiplantae</taxon>
        <taxon>Streptophyta</taxon>
        <taxon>Embryophyta</taxon>
        <taxon>Tracheophyta</taxon>
        <taxon>Spermatophyta</taxon>
        <taxon>Magnoliopsida</taxon>
        <taxon>Liliopsida</taxon>
        <taxon>Poales</taxon>
        <taxon>Poaceae</taxon>
        <taxon>BOP clade</taxon>
        <taxon>Oryzoideae</taxon>
        <taxon>Oryzeae</taxon>
        <taxon>Oryzinae</taxon>
        <taxon>Oryza</taxon>
        <taxon>Oryza meyeriana</taxon>
    </lineage>
</organism>
<comment type="caution">
    <text evidence="2">The sequence shown here is derived from an EMBL/GenBank/DDBJ whole genome shotgun (WGS) entry which is preliminary data.</text>
</comment>
<evidence type="ECO:0000313" key="3">
    <source>
        <dbReference type="Proteomes" id="UP000479710"/>
    </source>
</evidence>
<evidence type="ECO:0000313" key="2">
    <source>
        <dbReference type="EMBL" id="KAF0929802.1"/>
    </source>
</evidence>
<dbReference type="AlphaFoldDB" id="A0A6G1EZ07"/>
<feature type="region of interest" description="Disordered" evidence="1">
    <location>
        <begin position="1"/>
        <end position="42"/>
    </location>
</feature>
<protein>
    <submittedName>
        <fullName evidence="2">Uncharacterized protein</fullName>
    </submittedName>
</protein>
<evidence type="ECO:0000256" key="1">
    <source>
        <dbReference type="SAM" id="MobiDB-lite"/>
    </source>
</evidence>
<proteinExistence type="predicted"/>
<keyword evidence="3" id="KW-1185">Reference proteome</keyword>
<reference evidence="2 3" key="1">
    <citation type="submission" date="2019-11" db="EMBL/GenBank/DDBJ databases">
        <title>Whole genome sequence of Oryza granulata.</title>
        <authorList>
            <person name="Li W."/>
        </authorList>
    </citation>
    <scope>NUCLEOTIDE SEQUENCE [LARGE SCALE GENOMIC DNA]</scope>
    <source>
        <strain evidence="3">cv. Menghai</strain>
        <tissue evidence="2">Leaf</tissue>
    </source>
</reference>
<dbReference type="Proteomes" id="UP000479710">
    <property type="component" value="Unassembled WGS sequence"/>
</dbReference>
<sequence>MAPSPSPPSSTWHSGTSNPIGGHLYATPPTSPSGEKEIGRKQLDLGDWNSGLGLWTLES</sequence>
<gene>
    <name evidence="2" type="ORF">E2562_025940</name>
</gene>
<accession>A0A6G1EZ07</accession>
<name>A0A6G1EZ07_9ORYZ</name>